<organism evidence="2 3">
    <name type="scientific">Trichoderma longibrachiatum ATCC 18648</name>
    <dbReference type="NCBI Taxonomy" id="983965"/>
    <lineage>
        <taxon>Eukaryota</taxon>
        <taxon>Fungi</taxon>
        <taxon>Dikarya</taxon>
        <taxon>Ascomycota</taxon>
        <taxon>Pezizomycotina</taxon>
        <taxon>Sordariomycetes</taxon>
        <taxon>Hypocreomycetidae</taxon>
        <taxon>Hypocreales</taxon>
        <taxon>Hypocreaceae</taxon>
        <taxon>Trichoderma</taxon>
    </lineage>
</organism>
<feature type="compositionally biased region" description="Basic and acidic residues" evidence="1">
    <location>
        <begin position="8"/>
        <end position="21"/>
    </location>
</feature>
<accession>A0A2T4C3J0</accession>
<proteinExistence type="predicted"/>
<sequence>MRGKGVGRCRDAQRNGAHKGDGQAQAQSVAGDAAVRSGRDSDSRVGVSPRAGSRAQRRRKGLSDLDWTGMEKERGERGGRQGGAGWCWVYGPRTGQPRAKNSHCEQPGQRRRALLEPRCGWRGPSRRRCGTSTFDLHAVLPPARYLQPPGVDSQTHAPQHRTRQSYRRFLGPNGCDAMPPLAAGD</sequence>
<evidence type="ECO:0000313" key="2">
    <source>
        <dbReference type="EMBL" id="PTB76131.1"/>
    </source>
</evidence>
<evidence type="ECO:0000313" key="3">
    <source>
        <dbReference type="Proteomes" id="UP000240760"/>
    </source>
</evidence>
<evidence type="ECO:0000256" key="1">
    <source>
        <dbReference type="SAM" id="MobiDB-lite"/>
    </source>
</evidence>
<dbReference type="EMBL" id="KZ679132">
    <property type="protein sequence ID" value="PTB76131.1"/>
    <property type="molecule type" value="Genomic_DNA"/>
</dbReference>
<gene>
    <name evidence="2" type="ORF">M440DRAFT_1391700</name>
</gene>
<feature type="region of interest" description="Disordered" evidence="1">
    <location>
        <begin position="1"/>
        <end position="111"/>
    </location>
</feature>
<feature type="compositionally biased region" description="Basic and acidic residues" evidence="1">
    <location>
        <begin position="69"/>
        <end position="79"/>
    </location>
</feature>
<protein>
    <submittedName>
        <fullName evidence="2">Uncharacterized protein</fullName>
    </submittedName>
</protein>
<dbReference type="Proteomes" id="UP000240760">
    <property type="component" value="Unassembled WGS sequence"/>
</dbReference>
<feature type="region of interest" description="Disordered" evidence="1">
    <location>
        <begin position="147"/>
        <end position="185"/>
    </location>
</feature>
<reference evidence="2 3" key="1">
    <citation type="submission" date="2016-07" db="EMBL/GenBank/DDBJ databases">
        <title>Multiple horizontal gene transfer events from other fungi enriched the ability of initially mycotrophic Trichoderma (Ascomycota) to feed on dead plant biomass.</title>
        <authorList>
            <consortium name="DOE Joint Genome Institute"/>
            <person name="Aerts A."/>
            <person name="Atanasova L."/>
            <person name="Chenthamara K."/>
            <person name="Zhang J."/>
            <person name="Grujic M."/>
            <person name="Henrissat B."/>
            <person name="Kuo A."/>
            <person name="Salamov A."/>
            <person name="Lipzen A."/>
            <person name="Labutti K."/>
            <person name="Barry K."/>
            <person name="Miao Y."/>
            <person name="Rahimi M.J."/>
            <person name="Shen Q."/>
            <person name="Grigoriev I.V."/>
            <person name="Kubicek C.P."/>
            <person name="Druzhinina I.S."/>
        </authorList>
    </citation>
    <scope>NUCLEOTIDE SEQUENCE [LARGE SCALE GENOMIC DNA]</scope>
    <source>
        <strain evidence="2 3">ATCC 18648</strain>
    </source>
</reference>
<keyword evidence="3" id="KW-1185">Reference proteome</keyword>
<dbReference type="AlphaFoldDB" id="A0A2T4C3J0"/>
<name>A0A2T4C3J0_TRILO</name>